<comment type="caution">
    <text evidence="6">The sequence shown here is derived from an EMBL/GenBank/DDBJ whole genome shotgun (WGS) entry which is preliminary data.</text>
</comment>
<keyword evidence="2" id="KW-0067">ATP-binding</keyword>
<dbReference type="PROSITE" id="PS51755">
    <property type="entry name" value="OMPR_PHOB"/>
    <property type="match status" value="1"/>
</dbReference>
<dbReference type="PANTHER" id="PTHR16305:SF28">
    <property type="entry name" value="GUANYLATE CYCLASE DOMAIN-CONTAINING PROTEIN"/>
    <property type="match status" value="1"/>
</dbReference>
<dbReference type="InterPro" id="IPR036388">
    <property type="entry name" value="WH-like_DNA-bd_sf"/>
</dbReference>
<dbReference type="SUPFAM" id="SSF52540">
    <property type="entry name" value="P-loop containing nucleoside triphosphate hydrolases"/>
    <property type="match status" value="1"/>
</dbReference>
<dbReference type="Gene3D" id="1.10.10.10">
    <property type="entry name" value="Winged helix-like DNA-binding domain superfamily/Winged helix DNA-binding domain"/>
    <property type="match status" value="1"/>
</dbReference>
<evidence type="ECO:0000259" key="5">
    <source>
        <dbReference type="PROSITE" id="PS51755"/>
    </source>
</evidence>
<dbReference type="InterPro" id="IPR041664">
    <property type="entry name" value="AAA_16"/>
</dbReference>
<dbReference type="Proteomes" id="UP001363010">
    <property type="component" value="Unassembled WGS sequence"/>
</dbReference>
<dbReference type="Gene3D" id="1.25.40.10">
    <property type="entry name" value="Tetratricopeptide repeat domain"/>
    <property type="match status" value="1"/>
</dbReference>
<dbReference type="Pfam" id="PF00486">
    <property type="entry name" value="Trans_reg_C"/>
    <property type="match status" value="1"/>
</dbReference>
<dbReference type="SUPFAM" id="SSF48452">
    <property type="entry name" value="TPR-like"/>
    <property type="match status" value="2"/>
</dbReference>
<accession>A0ABU8W4E6</accession>
<evidence type="ECO:0000256" key="4">
    <source>
        <dbReference type="PROSITE-ProRule" id="PRU01091"/>
    </source>
</evidence>
<organism evidence="6 7">
    <name type="scientific">Variovorax humicola</name>
    <dbReference type="NCBI Taxonomy" id="1769758"/>
    <lineage>
        <taxon>Bacteria</taxon>
        <taxon>Pseudomonadati</taxon>
        <taxon>Pseudomonadota</taxon>
        <taxon>Betaproteobacteria</taxon>
        <taxon>Burkholderiales</taxon>
        <taxon>Comamonadaceae</taxon>
        <taxon>Variovorax</taxon>
    </lineage>
</organism>
<evidence type="ECO:0000256" key="1">
    <source>
        <dbReference type="ARBA" id="ARBA00022741"/>
    </source>
</evidence>
<keyword evidence="1" id="KW-0547">Nucleotide-binding</keyword>
<dbReference type="InterPro" id="IPR001867">
    <property type="entry name" value="OmpR/PhoB-type_DNA-bd"/>
</dbReference>
<dbReference type="SUPFAM" id="SSF46894">
    <property type="entry name" value="C-terminal effector domain of the bipartite response regulators"/>
    <property type="match status" value="1"/>
</dbReference>
<keyword evidence="7" id="KW-1185">Reference proteome</keyword>
<dbReference type="InterPro" id="IPR011990">
    <property type="entry name" value="TPR-like_helical_dom_sf"/>
</dbReference>
<keyword evidence="3 4" id="KW-0238">DNA-binding</keyword>
<dbReference type="InterPro" id="IPR027417">
    <property type="entry name" value="P-loop_NTPase"/>
</dbReference>
<dbReference type="InterPro" id="IPR016032">
    <property type="entry name" value="Sig_transdc_resp-reg_C-effctor"/>
</dbReference>
<feature type="DNA-binding region" description="OmpR/PhoB-type" evidence="4">
    <location>
        <begin position="3"/>
        <end position="101"/>
    </location>
</feature>
<dbReference type="RefSeq" id="WP_340365945.1">
    <property type="nucleotide sequence ID" value="NZ_JBBKZV010000017.1"/>
</dbReference>
<reference evidence="6 7" key="1">
    <citation type="submission" date="2024-03" db="EMBL/GenBank/DDBJ databases">
        <title>Novel species of the genus Variovorax.</title>
        <authorList>
            <person name="Liu Q."/>
            <person name="Xin Y.-H."/>
        </authorList>
    </citation>
    <scope>NUCLEOTIDE SEQUENCE [LARGE SCALE GENOMIC DNA]</scope>
    <source>
        <strain evidence="6 7">KACC 18501</strain>
    </source>
</reference>
<evidence type="ECO:0000313" key="7">
    <source>
        <dbReference type="Proteomes" id="UP001363010"/>
    </source>
</evidence>
<evidence type="ECO:0000256" key="2">
    <source>
        <dbReference type="ARBA" id="ARBA00022840"/>
    </source>
</evidence>
<dbReference type="Pfam" id="PF13191">
    <property type="entry name" value="AAA_16"/>
    <property type="match status" value="1"/>
</dbReference>
<feature type="domain" description="OmpR/PhoB-type" evidence="5">
    <location>
        <begin position="3"/>
        <end position="101"/>
    </location>
</feature>
<dbReference type="SMART" id="SM00862">
    <property type="entry name" value="Trans_reg_C"/>
    <property type="match status" value="1"/>
</dbReference>
<evidence type="ECO:0000313" key="6">
    <source>
        <dbReference type="EMBL" id="MEJ8824922.1"/>
    </source>
</evidence>
<proteinExistence type="predicted"/>
<evidence type="ECO:0000256" key="3">
    <source>
        <dbReference type="ARBA" id="ARBA00023125"/>
    </source>
</evidence>
<name>A0ABU8W4E6_9BURK</name>
<sequence>MNPLLIRFDDFDLDEANARLLRNGNAVALAPTPFNLLCALARQPGALLTKDALLDAVWGHQFVSESVLKTAISDLRMVLGDNPREPRFIETVSRRGYRFIAVPAALASPAPSPAATATATVVAVAAGLRPSPAFIGRADASARLRQGWDQACSGERAMVWVAGEPGIGKTTLIEHFVTTLGGIACARGQCVEHYGTGEPYLPVLEALAELCRGDRTLPALLRTVAPTWLLQLPWLSTAEERETLRRELAGLGPDRMLREMAELLDRYTEQRPLLLVTEDLHWSDRATIQLIDYVARRRGRARLMWLSSFRLAEVIALDHPLNPLRHELRQQRLCQEVVLDPFSETEVADYIAQRSASLARDEAFVRALHERTDGVPLFVSSVITEVMDRTADDAAVEARLAAVAVPENLAAIIDHYIARLGSEPRALLAAAAVCGVEFRVDTVALALERDVTSVAEACEALVREQVWLAAPRAPEGDEAAEPPYAFRHALFRQVLYERTAPAARTQLHRKVGAALERERSAGVPVATAELAMHFDRGRQSMTSLRYYAEAAEAALLHFSPASCLSHVERAEALLQQAPQGEERNVLEIVIATLHGAAAFQSLGVGSEARNAFERAYTLLPAMPGHAMRGRLLYGFGYVLSLRGEYAQALAVAQCTEALASGSNDSALKLVACIVHGQVNFLQGRPRAARAWLERGLAAAKALETAATEIYVADTQVTLHGLLAIEFVQRGLVEQALAHAQRSRERARELRHPMTRLDATWRQALFEVRLGNAEGVAALAEEMQALVDEFSLAQGRTACRWFRGWAQAMRGAPLEGYRLIREAFEENSRLGMRSGASEVLGYAAQALLLAGDGDGAQIQLQEALQVADELAERVYLPQLWLLEADIARAQGRVDAGAASVRRAIEEARAQEAPWLELLALVDLCEHHEAAAVERRALAVLVDQLPEARDTVSVRRAQSVLDAVKPA</sequence>
<dbReference type="CDD" id="cd00383">
    <property type="entry name" value="trans_reg_C"/>
    <property type="match status" value="1"/>
</dbReference>
<protein>
    <submittedName>
        <fullName evidence="6">AAA family ATPase</fullName>
    </submittedName>
</protein>
<dbReference type="EMBL" id="JBBKZV010000017">
    <property type="protein sequence ID" value="MEJ8824922.1"/>
    <property type="molecule type" value="Genomic_DNA"/>
</dbReference>
<gene>
    <name evidence="6" type="ORF">WKW80_23310</name>
</gene>
<dbReference type="PANTHER" id="PTHR16305">
    <property type="entry name" value="TESTICULAR SOLUBLE ADENYLYL CYCLASE"/>
    <property type="match status" value="1"/>
</dbReference>